<dbReference type="EMBL" id="LN856957">
    <property type="protein sequence ID" value="CDP96140.1"/>
    <property type="molecule type" value="Genomic_DNA"/>
</dbReference>
<organism evidence="1">
    <name type="scientific">Brugia malayi</name>
    <name type="common">Filarial nematode worm</name>
    <dbReference type="NCBI Taxonomy" id="6279"/>
    <lineage>
        <taxon>Eukaryota</taxon>
        <taxon>Metazoa</taxon>
        <taxon>Ecdysozoa</taxon>
        <taxon>Nematoda</taxon>
        <taxon>Chromadorea</taxon>
        <taxon>Rhabditida</taxon>
        <taxon>Spirurina</taxon>
        <taxon>Spiruromorpha</taxon>
        <taxon>Filarioidea</taxon>
        <taxon>Onchocercidae</taxon>
        <taxon>Brugia</taxon>
    </lineage>
</organism>
<name>A0A1I9G2M7_BRUMA</name>
<proteinExistence type="predicted"/>
<gene>
    <name evidence="1" type="primary">Bm1333</name>
    <name evidence="1" type="ORF">BM_Bm1333</name>
</gene>
<reference evidence="1" key="2">
    <citation type="submission" date="2012-12" db="EMBL/GenBank/DDBJ databases">
        <authorList>
            <consortium name="WormBase Consortium"/>
            <person name="Ghedin E."/>
            <person name="Paulini M."/>
        </authorList>
    </citation>
    <scope>NUCLEOTIDE SEQUENCE</scope>
    <source>
        <strain evidence="1">FR3</strain>
    </source>
</reference>
<sequence length="60" mass="6941">MDYDWKFLAFDTCDKAEQEYVSNIERKITVVTERVVAKNVGVTLSLYIARSEAITNETHQ</sequence>
<evidence type="ECO:0000313" key="1">
    <source>
        <dbReference type="EMBL" id="CDP96140.1"/>
    </source>
</evidence>
<reference evidence="1" key="1">
    <citation type="journal article" date="2007" name="Science">
        <title>Draft genome of the filarial nematode parasite Brugia malayi.</title>
        <authorList>
            <person name="Ghedin E."/>
            <person name="Wang S."/>
            <person name="Spiro D."/>
            <person name="Caler E."/>
            <person name="Zhao Q."/>
            <person name="Crabtree J."/>
            <person name="Allen J.E."/>
            <person name="Delcher A.L."/>
            <person name="Guiliano D.B."/>
            <person name="Miranda-Saavedra D."/>
            <person name="Angiuoli S.V."/>
            <person name="Creasy T."/>
            <person name="Amedeo P."/>
            <person name="Haas B."/>
            <person name="El-Sayed N.M."/>
            <person name="Wortman J.R."/>
            <person name="Feldblyum T."/>
            <person name="Tallon L."/>
            <person name="Schatz M."/>
            <person name="Shumway M."/>
            <person name="Koo H."/>
            <person name="Salzberg S.L."/>
            <person name="Schobel S."/>
            <person name="Pertea M."/>
            <person name="Pop M."/>
            <person name="White O."/>
            <person name="Barton G.J."/>
            <person name="Carlow C.K."/>
            <person name="Crawford M.J."/>
            <person name="Daub J."/>
            <person name="Dimmic M.W."/>
            <person name="Estes C.F."/>
            <person name="Foster J.M."/>
            <person name="Ganatra M."/>
            <person name="Gregory W.F."/>
            <person name="Johnson N.M."/>
            <person name="Jin J."/>
            <person name="Komuniecki R."/>
            <person name="Korf I."/>
            <person name="Kumar S."/>
            <person name="Laney S."/>
            <person name="Li B.W."/>
            <person name="Li W."/>
            <person name="Lindblom T.H."/>
            <person name="Lustigman S."/>
            <person name="Ma D."/>
            <person name="Maina C.V."/>
            <person name="Martin D.M."/>
            <person name="McCarter J.P."/>
            <person name="McReynolds L."/>
            <person name="Mitreva M."/>
            <person name="Nutman T.B."/>
            <person name="Parkinson J."/>
            <person name="Peregrin-Alvarez J.M."/>
            <person name="Poole C."/>
            <person name="Ren Q."/>
            <person name="Saunders L."/>
            <person name="Sluder A.E."/>
            <person name="Smith K."/>
            <person name="Stanke M."/>
            <person name="Unnasch T.R."/>
            <person name="Ware J."/>
            <person name="Wei A.D."/>
            <person name="Weil G."/>
            <person name="Williams D.J."/>
            <person name="Zhang Y."/>
            <person name="Williams S.A."/>
            <person name="Fraser-Liggett C."/>
            <person name="Slatko B."/>
            <person name="Blaxter M.L."/>
            <person name="Scott A.L."/>
        </authorList>
    </citation>
    <scope>NUCLEOTIDE SEQUENCE</scope>
    <source>
        <strain evidence="1">FR3</strain>
    </source>
</reference>
<accession>A0A1I9G2M7</accession>
<protein>
    <submittedName>
        <fullName evidence="1">Bm1333</fullName>
    </submittedName>
</protein>
<dbReference type="AlphaFoldDB" id="A0A1I9G2M7"/>